<dbReference type="InterPro" id="IPR000653">
    <property type="entry name" value="DegT/StrS_aminotransferase"/>
</dbReference>
<keyword evidence="2" id="KW-0032">Aminotransferase</keyword>
<dbReference type="GO" id="GO:0008483">
    <property type="term" value="F:transaminase activity"/>
    <property type="evidence" value="ECO:0007669"/>
    <property type="project" value="UniProtKB-KW"/>
</dbReference>
<dbReference type="InterPro" id="IPR015424">
    <property type="entry name" value="PyrdxlP-dep_Trfase"/>
</dbReference>
<dbReference type="InterPro" id="IPR015421">
    <property type="entry name" value="PyrdxlP-dep_Trfase_major"/>
</dbReference>
<dbReference type="PANTHER" id="PTHR30244:SF34">
    <property type="entry name" value="DTDP-4-AMINO-4,6-DIDEOXYGALACTOSE TRANSAMINASE"/>
    <property type="match status" value="1"/>
</dbReference>
<evidence type="ECO:0000313" key="2">
    <source>
        <dbReference type="EMBL" id="MFD1049384.1"/>
    </source>
</evidence>
<dbReference type="Gene3D" id="3.40.640.10">
    <property type="entry name" value="Type I PLP-dependent aspartate aminotransferase-like (Major domain)"/>
    <property type="match status" value="1"/>
</dbReference>
<reference evidence="3" key="1">
    <citation type="journal article" date="2019" name="Int. J. Syst. Evol. Microbiol.">
        <title>The Global Catalogue of Microorganisms (GCM) 10K type strain sequencing project: providing services to taxonomists for standard genome sequencing and annotation.</title>
        <authorList>
            <consortium name="The Broad Institute Genomics Platform"/>
            <consortium name="The Broad Institute Genome Sequencing Center for Infectious Disease"/>
            <person name="Wu L."/>
            <person name="Ma J."/>
        </authorList>
    </citation>
    <scope>NUCLEOTIDE SEQUENCE [LARGE SCALE GENOMIC DNA]</scope>
    <source>
        <strain evidence="3">JCM 31486</strain>
    </source>
</reference>
<gene>
    <name evidence="2" type="ORF">ACFQ1S_29525</name>
</gene>
<evidence type="ECO:0000256" key="1">
    <source>
        <dbReference type="ARBA" id="ARBA00001933"/>
    </source>
</evidence>
<keyword evidence="2" id="KW-0808">Transferase</keyword>
<organism evidence="2 3">
    <name type="scientific">Kibdelosporangium lantanae</name>
    <dbReference type="NCBI Taxonomy" id="1497396"/>
    <lineage>
        <taxon>Bacteria</taxon>
        <taxon>Bacillati</taxon>
        <taxon>Actinomycetota</taxon>
        <taxon>Actinomycetes</taxon>
        <taxon>Pseudonocardiales</taxon>
        <taxon>Pseudonocardiaceae</taxon>
        <taxon>Kibdelosporangium</taxon>
    </lineage>
</organism>
<protein>
    <submittedName>
        <fullName evidence="2">DegT/DnrJ/EryC1/StrS family aminotransferase</fullName>
    </submittedName>
</protein>
<evidence type="ECO:0000313" key="3">
    <source>
        <dbReference type="Proteomes" id="UP001597045"/>
    </source>
</evidence>
<sequence length="247" mass="27039">DPRGIPLVEDAAQAHGATYQGVRTGALGTVGCFSLHPSKNLPSCAEGGLVTTSSTSVHARITSLRQFGERPRQAVRTYVAYTDGGNHKLSPVAAAFTRSQLARFDEYTKVRQTLVTDFLHRLRDLPGLIAPTCPEDRDHVWHILRFRLAPVADVPAWALRRVLHKALRAEGVPMSSYQVLPLPAQPAFRGTQDCFPVATAVLQDSLCLQRRHLNPGSGPALVQYADAITKVWEHLPTLLDLVTREAA</sequence>
<feature type="non-terminal residue" evidence="2">
    <location>
        <position position="1"/>
    </location>
</feature>
<dbReference type="SUPFAM" id="SSF53383">
    <property type="entry name" value="PLP-dependent transferases"/>
    <property type="match status" value="1"/>
</dbReference>
<dbReference type="InterPro" id="IPR015422">
    <property type="entry name" value="PyrdxlP-dep_Trfase_small"/>
</dbReference>
<dbReference type="Proteomes" id="UP001597045">
    <property type="component" value="Unassembled WGS sequence"/>
</dbReference>
<dbReference type="PANTHER" id="PTHR30244">
    <property type="entry name" value="TRANSAMINASE"/>
    <property type="match status" value="1"/>
</dbReference>
<accession>A0ABW3MI86</accession>
<keyword evidence="3" id="KW-1185">Reference proteome</keyword>
<comment type="cofactor">
    <cofactor evidence="1">
        <name>pyridoxal 5'-phosphate</name>
        <dbReference type="ChEBI" id="CHEBI:597326"/>
    </cofactor>
</comment>
<dbReference type="Pfam" id="PF01041">
    <property type="entry name" value="DegT_DnrJ_EryC1"/>
    <property type="match status" value="1"/>
</dbReference>
<proteinExistence type="predicted"/>
<dbReference type="Gene3D" id="3.90.1150.10">
    <property type="entry name" value="Aspartate Aminotransferase, domain 1"/>
    <property type="match status" value="1"/>
</dbReference>
<comment type="caution">
    <text evidence="2">The sequence shown here is derived from an EMBL/GenBank/DDBJ whole genome shotgun (WGS) entry which is preliminary data.</text>
</comment>
<dbReference type="EMBL" id="JBHTIS010002145">
    <property type="protein sequence ID" value="MFD1049384.1"/>
    <property type="molecule type" value="Genomic_DNA"/>
</dbReference>
<name>A0ABW3MI86_9PSEU</name>